<name>A0AAD5K637_9FUNG</name>
<evidence type="ECO:0000313" key="2">
    <source>
        <dbReference type="EMBL" id="KAI9270808.1"/>
    </source>
</evidence>
<protein>
    <submittedName>
        <fullName evidence="2">Uncharacterized protein</fullName>
    </submittedName>
</protein>
<comment type="caution">
    <text evidence="2">The sequence shown here is derived from an EMBL/GenBank/DDBJ whole genome shotgun (WGS) entry which is preliminary data.</text>
</comment>
<sequence length="183" mass="20312">MSSPPPKHSLSTPIKSGNQTTPVLPTPSSSSSATEVNNQLRRELEQQIAEKEKQLQDSSSGIGKGVLNRQIKQLKERLQEVDRRQQQQKSQHHPTSSGHGLTSPRQQRPGTASPTITGRRSQSPASGDEDLSPATLEKLRNLERDLGAYRGYQQLSPNLSGHRKDKVIILKYIYLICVCDRVV</sequence>
<dbReference type="Proteomes" id="UP001209540">
    <property type="component" value="Unassembled WGS sequence"/>
</dbReference>
<feature type="compositionally biased region" description="Polar residues" evidence="1">
    <location>
        <begin position="8"/>
        <end position="39"/>
    </location>
</feature>
<keyword evidence="3" id="KW-1185">Reference proteome</keyword>
<organism evidence="2 3">
    <name type="scientific">Phascolomyces articulosus</name>
    <dbReference type="NCBI Taxonomy" id="60185"/>
    <lineage>
        <taxon>Eukaryota</taxon>
        <taxon>Fungi</taxon>
        <taxon>Fungi incertae sedis</taxon>
        <taxon>Mucoromycota</taxon>
        <taxon>Mucoromycotina</taxon>
        <taxon>Mucoromycetes</taxon>
        <taxon>Mucorales</taxon>
        <taxon>Lichtheimiaceae</taxon>
        <taxon>Phascolomyces</taxon>
    </lineage>
</organism>
<reference evidence="2" key="2">
    <citation type="submission" date="2023-02" db="EMBL/GenBank/DDBJ databases">
        <authorList>
            <consortium name="DOE Joint Genome Institute"/>
            <person name="Mondo S.J."/>
            <person name="Chang Y."/>
            <person name="Wang Y."/>
            <person name="Ahrendt S."/>
            <person name="Andreopoulos W."/>
            <person name="Barry K."/>
            <person name="Beard J."/>
            <person name="Benny G.L."/>
            <person name="Blankenship S."/>
            <person name="Bonito G."/>
            <person name="Cuomo C."/>
            <person name="Desiro A."/>
            <person name="Gervers K.A."/>
            <person name="Hundley H."/>
            <person name="Kuo A."/>
            <person name="LaButti K."/>
            <person name="Lang B.F."/>
            <person name="Lipzen A."/>
            <person name="O'Donnell K."/>
            <person name="Pangilinan J."/>
            <person name="Reynolds N."/>
            <person name="Sandor L."/>
            <person name="Smith M.W."/>
            <person name="Tsang A."/>
            <person name="Grigoriev I.V."/>
            <person name="Stajich J.E."/>
            <person name="Spatafora J.W."/>
        </authorList>
    </citation>
    <scope>NUCLEOTIDE SEQUENCE</scope>
    <source>
        <strain evidence="2">RSA 2281</strain>
    </source>
</reference>
<feature type="region of interest" description="Disordered" evidence="1">
    <location>
        <begin position="1"/>
        <end position="134"/>
    </location>
</feature>
<reference evidence="2" key="1">
    <citation type="journal article" date="2022" name="IScience">
        <title>Evolution of zygomycete secretomes and the origins of terrestrial fungal ecologies.</title>
        <authorList>
            <person name="Chang Y."/>
            <person name="Wang Y."/>
            <person name="Mondo S."/>
            <person name="Ahrendt S."/>
            <person name="Andreopoulos W."/>
            <person name="Barry K."/>
            <person name="Beard J."/>
            <person name="Benny G.L."/>
            <person name="Blankenship S."/>
            <person name="Bonito G."/>
            <person name="Cuomo C."/>
            <person name="Desiro A."/>
            <person name="Gervers K.A."/>
            <person name="Hundley H."/>
            <person name="Kuo A."/>
            <person name="LaButti K."/>
            <person name="Lang B.F."/>
            <person name="Lipzen A."/>
            <person name="O'Donnell K."/>
            <person name="Pangilinan J."/>
            <person name="Reynolds N."/>
            <person name="Sandor L."/>
            <person name="Smith M.E."/>
            <person name="Tsang A."/>
            <person name="Grigoriev I.V."/>
            <person name="Stajich J.E."/>
            <person name="Spatafora J.W."/>
        </authorList>
    </citation>
    <scope>NUCLEOTIDE SEQUENCE</scope>
    <source>
        <strain evidence="2">RSA 2281</strain>
    </source>
</reference>
<evidence type="ECO:0000256" key="1">
    <source>
        <dbReference type="SAM" id="MobiDB-lite"/>
    </source>
</evidence>
<feature type="compositionally biased region" description="Polar residues" evidence="1">
    <location>
        <begin position="87"/>
        <end position="125"/>
    </location>
</feature>
<gene>
    <name evidence="2" type="ORF">BDA99DRAFT_329959</name>
</gene>
<dbReference type="AlphaFoldDB" id="A0AAD5K637"/>
<feature type="compositionally biased region" description="Basic and acidic residues" evidence="1">
    <location>
        <begin position="40"/>
        <end position="55"/>
    </location>
</feature>
<accession>A0AAD5K637</accession>
<feature type="compositionally biased region" description="Basic and acidic residues" evidence="1">
    <location>
        <begin position="73"/>
        <end position="85"/>
    </location>
</feature>
<dbReference type="EMBL" id="JAIXMP010000007">
    <property type="protein sequence ID" value="KAI9270808.1"/>
    <property type="molecule type" value="Genomic_DNA"/>
</dbReference>
<evidence type="ECO:0000313" key="3">
    <source>
        <dbReference type="Proteomes" id="UP001209540"/>
    </source>
</evidence>
<proteinExistence type="predicted"/>